<name>A0A976UBE8_9CAUD</name>
<dbReference type="EMBL" id="ON649701">
    <property type="protein sequence ID" value="UVF62452.1"/>
    <property type="molecule type" value="Genomic_DNA"/>
</dbReference>
<evidence type="ECO:0000313" key="1">
    <source>
        <dbReference type="EMBL" id="UVF62452.1"/>
    </source>
</evidence>
<organism evidence="1 2">
    <name type="scientific">Nitrososphaeria virus YSH_922147</name>
    <dbReference type="NCBI Taxonomy" id="3071323"/>
    <lineage>
        <taxon>Viruses</taxon>
        <taxon>Duplodnaviria</taxon>
        <taxon>Heunggongvirae</taxon>
        <taxon>Uroviricota</taxon>
        <taxon>Caudoviricetes</taxon>
        <taxon>Juravirales</taxon>
        <taxon>Yangangviridae</taxon>
        <taxon>Mathaucavirus</taxon>
        <taxon>Mathaucavirus yangshanense</taxon>
    </lineage>
</organism>
<dbReference type="Proteomes" id="UP001156973">
    <property type="component" value="Segment"/>
</dbReference>
<sequence>MKKCILCDKENSHIFFEICVICWLKINEKTPLKFMESIKND</sequence>
<evidence type="ECO:0000313" key="2">
    <source>
        <dbReference type="Proteomes" id="UP001156973"/>
    </source>
</evidence>
<reference evidence="1 2" key="1">
    <citation type="submission" date="2022-05" db="EMBL/GenBank/DDBJ databases">
        <title>Diverse viruses of marine archaea discovered using metagenomics.</title>
        <authorList>
            <person name="Zhou Y."/>
        </authorList>
    </citation>
    <scope>NUCLEOTIDE SEQUENCE [LARGE SCALE GENOMIC DNA]</scope>
    <source>
        <strain evidence="1">YSH_922147</strain>
    </source>
</reference>
<keyword evidence="2" id="KW-1185">Reference proteome</keyword>
<proteinExistence type="predicted"/>
<accession>A0A976UBE8</accession>
<dbReference type="KEGG" id="vg:80545003"/>
<protein>
    <submittedName>
        <fullName evidence="1">Uncharacterized protein</fullName>
    </submittedName>
</protein>